<dbReference type="SUPFAM" id="SSF55729">
    <property type="entry name" value="Acyl-CoA N-acyltransferases (Nat)"/>
    <property type="match status" value="1"/>
</dbReference>
<evidence type="ECO:0000259" key="1">
    <source>
        <dbReference type="PROSITE" id="PS51186"/>
    </source>
</evidence>
<evidence type="ECO:0000313" key="3">
    <source>
        <dbReference type="Proteomes" id="UP001280581"/>
    </source>
</evidence>
<dbReference type="CDD" id="cd04301">
    <property type="entry name" value="NAT_SF"/>
    <property type="match status" value="1"/>
</dbReference>
<accession>A0AAN6RJC4</accession>
<dbReference type="EMBL" id="WVTA01000006">
    <property type="protein sequence ID" value="KAK3209377.1"/>
    <property type="molecule type" value="Genomic_DNA"/>
</dbReference>
<organism evidence="2 3">
    <name type="scientific">Pseudopithomyces chartarum</name>
    <dbReference type="NCBI Taxonomy" id="1892770"/>
    <lineage>
        <taxon>Eukaryota</taxon>
        <taxon>Fungi</taxon>
        <taxon>Dikarya</taxon>
        <taxon>Ascomycota</taxon>
        <taxon>Pezizomycotina</taxon>
        <taxon>Dothideomycetes</taxon>
        <taxon>Pleosporomycetidae</taxon>
        <taxon>Pleosporales</taxon>
        <taxon>Massarineae</taxon>
        <taxon>Didymosphaeriaceae</taxon>
        <taxon>Pseudopithomyces</taxon>
    </lineage>
</organism>
<protein>
    <recommendedName>
        <fullName evidence="1">N-acetyltransferase domain-containing protein</fullName>
    </recommendedName>
</protein>
<reference evidence="2 3" key="1">
    <citation type="submission" date="2021-02" db="EMBL/GenBank/DDBJ databases">
        <title>Genome assembly of Pseudopithomyces chartarum.</title>
        <authorList>
            <person name="Jauregui R."/>
            <person name="Singh J."/>
            <person name="Voisey C."/>
        </authorList>
    </citation>
    <scope>NUCLEOTIDE SEQUENCE [LARGE SCALE GENOMIC DNA]</scope>
    <source>
        <strain evidence="2 3">AGR01</strain>
    </source>
</reference>
<feature type="domain" description="N-acetyltransferase" evidence="1">
    <location>
        <begin position="7"/>
        <end position="196"/>
    </location>
</feature>
<name>A0AAN6RJC4_9PLEO</name>
<dbReference type="Gene3D" id="3.40.630.30">
    <property type="match status" value="1"/>
</dbReference>
<gene>
    <name evidence="2" type="ORF">GRF29_69g1626738</name>
</gene>
<dbReference type="Pfam" id="PF00583">
    <property type="entry name" value="Acetyltransf_1"/>
    <property type="match status" value="1"/>
</dbReference>
<keyword evidence="3" id="KW-1185">Reference proteome</keyword>
<sequence length="229" mass="26443">MSIIWAANYNPYEPFAQLFFPVLGFTQAAHDAAFSESQTRFWNNHTSTPTSHWYYVQDNTTGKPVGCAQWEVHSENPFKSGAPAMRAPWWPEGEYREFCEEIMRQIYSPRGKWMRRPHMALNWMAVLPAYRRQGIGSLLMNVGVSRADELGVECWMEASSMGKPLYEKHGFRSLFKMVFDTERRDASDVWRRCAHEMTPTPFFTMWRPKNGAWDESGKPVVLPCEGAAA</sequence>
<dbReference type="AlphaFoldDB" id="A0AAN6RJC4"/>
<dbReference type="GO" id="GO:0016747">
    <property type="term" value="F:acyltransferase activity, transferring groups other than amino-acyl groups"/>
    <property type="evidence" value="ECO:0007669"/>
    <property type="project" value="InterPro"/>
</dbReference>
<dbReference type="InterPro" id="IPR052523">
    <property type="entry name" value="Trichothecene_AcTrans"/>
</dbReference>
<dbReference type="PANTHER" id="PTHR42791:SF5">
    <property type="entry name" value="HYPOTHETICAL ACETYLTRANSFERASE (EUROFUNG)"/>
    <property type="match status" value="1"/>
</dbReference>
<dbReference type="Proteomes" id="UP001280581">
    <property type="component" value="Unassembled WGS sequence"/>
</dbReference>
<proteinExistence type="predicted"/>
<dbReference type="PROSITE" id="PS51186">
    <property type="entry name" value="GNAT"/>
    <property type="match status" value="1"/>
</dbReference>
<dbReference type="PANTHER" id="PTHR42791">
    <property type="entry name" value="GNAT FAMILY ACETYLTRANSFERASE"/>
    <property type="match status" value="1"/>
</dbReference>
<evidence type="ECO:0000313" key="2">
    <source>
        <dbReference type="EMBL" id="KAK3209377.1"/>
    </source>
</evidence>
<dbReference type="InterPro" id="IPR000182">
    <property type="entry name" value="GNAT_dom"/>
</dbReference>
<comment type="caution">
    <text evidence="2">The sequence shown here is derived from an EMBL/GenBank/DDBJ whole genome shotgun (WGS) entry which is preliminary data.</text>
</comment>
<dbReference type="InterPro" id="IPR016181">
    <property type="entry name" value="Acyl_CoA_acyltransferase"/>
</dbReference>